<dbReference type="SUPFAM" id="SSF53850">
    <property type="entry name" value="Periplasmic binding protein-like II"/>
    <property type="match status" value="1"/>
</dbReference>
<dbReference type="STRING" id="1905730.W5S_1590"/>
<organism evidence="6 8">
    <name type="scientific">Pectobacterium parmentieri</name>
    <dbReference type="NCBI Taxonomy" id="1905730"/>
    <lineage>
        <taxon>Bacteria</taxon>
        <taxon>Pseudomonadati</taxon>
        <taxon>Pseudomonadota</taxon>
        <taxon>Gammaproteobacteria</taxon>
        <taxon>Enterobacterales</taxon>
        <taxon>Pectobacteriaceae</taxon>
        <taxon>Pectobacterium</taxon>
    </lineage>
</organism>
<dbReference type="PANTHER" id="PTHR30537:SF21">
    <property type="entry name" value="HTH-TYPE TRANSCRIPTIONAL REGULATOR SINR-RELATED"/>
    <property type="match status" value="1"/>
</dbReference>
<feature type="domain" description="HTH lysR-type" evidence="5">
    <location>
        <begin position="7"/>
        <end position="64"/>
    </location>
</feature>
<dbReference type="SUPFAM" id="SSF46785">
    <property type="entry name" value="Winged helix' DNA-binding domain"/>
    <property type="match status" value="1"/>
</dbReference>
<dbReference type="CDD" id="cd08422">
    <property type="entry name" value="PBP2_CrgA_like"/>
    <property type="match status" value="1"/>
</dbReference>
<evidence type="ECO:0000313" key="9">
    <source>
        <dbReference type="Proteomes" id="UP001194579"/>
    </source>
</evidence>
<evidence type="ECO:0000313" key="8">
    <source>
        <dbReference type="Proteomes" id="UP000008044"/>
    </source>
</evidence>
<proteinExistence type="inferred from homology"/>
<dbReference type="Proteomes" id="UP001194579">
    <property type="component" value="Unassembled WGS sequence"/>
</dbReference>
<gene>
    <name evidence="6" type="ordered locus">W5S_1590</name>
    <name evidence="7" type="ORF">F6Q06_17475</name>
</gene>
<dbReference type="Proteomes" id="UP000008044">
    <property type="component" value="Chromosome"/>
</dbReference>
<keyword evidence="3" id="KW-0238">DNA-binding</keyword>
<accession>A0A0H3I0T9</accession>
<evidence type="ECO:0000256" key="1">
    <source>
        <dbReference type="ARBA" id="ARBA00009437"/>
    </source>
</evidence>
<dbReference type="InterPro" id="IPR036388">
    <property type="entry name" value="WH-like_DNA-bd_sf"/>
</dbReference>
<evidence type="ECO:0000256" key="2">
    <source>
        <dbReference type="ARBA" id="ARBA00023015"/>
    </source>
</evidence>
<evidence type="ECO:0000256" key="3">
    <source>
        <dbReference type="ARBA" id="ARBA00023125"/>
    </source>
</evidence>
<reference evidence="7" key="4">
    <citation type="submission" date="2024-05" db="EMBL/GenBank/DDBJ databases">
        <title>Identification of Pectobacterium versatile causing blackleg of potato from New York State with a whole genome sequencing approach.</title>
        <authorList>
            <person name="Ma X."/>
            <person name="Swingle B."/>
        </authorList>
    </citation>
    <scope>NUCLEOTIDE SEQUENCE</scope>
    <source>
        <strain evidence="7">NY1588A</strain>
    </source>
</reference>
<dbReference type="InterPro" id="IPR036390">
    <property type="entry name" value="WH_DNA-bd_sf"/>
</dbReference>
<dbReference type="PANTHER" id="PTHR30537">
    <property type="entry name" value="HTH-TYPE TRANSCRIPTIONAL REGULATOR"/>
    <property type="match status" value="1"/>
</dbReference>
<reference evidence="6 8" key="1">
    <citation type="journal article" date="2012" name="J. Bacteriol.">
        <title>Genome sequence of Pectobacterium sp. strain SCC3193.</title>
        <authorList>
            <person name="Koskinen J.P."/>
            <person name="Laine P."/>
            <person name="Niemi O."/>
            <person name="Nykyri J."/>
            <person name="Harjunpaa H."/>
            <person name="Auvinen P."/>
            <person name="Paulin L."/>
            <person name="Pirhonen M."/>
            <person name="Palva T."/>
            <person name="Holm L."/>
        </authorList>
    </citation>
    <scope>NUCLEOTIDE SEQUENCE [LARGE SCALE GENOMIC DNA]</scope>
    <source>
        <strain evidence="6 8">SCC3193</strain>
    </source>
</reference>
<dbReference type="PATRIC" id="fig|1166016.3.peg.1608"/>
<comment type="similarity">
    <text evidence="1">Belongs to the LysR transcriptional regulatory family.</text>
</comment>
<dbReference type="InterPro" id="IPR058163">
    <property type="entry name" value="LysR-type_TF_proteobact-type"/>
</dbReference>
<dbReference type="InterPro" id="IPR005119">
    <property type="entry name" value="LysR_subst-bd"/>
</dbReference>
<protein>
    <submittedName>
        <fullName evidence="7">LysR family transcriptional regulator</fullName>
    </submittedName>
    <submittedName>
        <fullName evidence="6">LysR-family transcriptional regulator SinR</fullName>
    </submittedName>
</protein>
<dbReference type="Pfam" id="PF00126">
    <property type="entry name" value="HTH_1"/>
    <property type="match status" value="1"/>
</dbReference>
<reference evidence="9" key="3">
    <citation type="submission" date="2023-07" db="EMBL/GenBank/DDBJ databases">
        <title>Identification of Pectobacterium versatile causing blackleg of potato from New York State with a whole genome sequencing approach.</title>
        <authorList>
            <person name="Ma X."/>
            <person name="Swingle B."/>
        </authorList>
    </citation>
    <scope>NUCLEOTIDE SEQUENCE [LARGE SCALE GENOMIC DNA]</scope>
    <source>
        <strain evidence="9">NY1588A</strain>
    </source>
</reference>
<dbReference type="PROSITE" id="PS50931">
    <property type="entry name" value="HTH_LYSR"/>
    <property type="match status" value="1"/>
</dbReference>
<dbReference type="eggNOG" id="COG0583">
    <property type="taxonomic scope" value="Bacteria"/>
</dbReference>
<dbReference type="EMBL" id="WABS01000039">
    <property type="protein sequence ID" value="MBI0556262.1"/>
    <property type="molecule type" value="Genomic_DNA"/>
</dbReference>
<dbReference type="HOGENOM" id="CLU_039613_16_2_6"/>
<dbReference type="EMBL" id="CP003415">
    <property type="protein sequence ID" value="AFI89682.1"/>
    <property type="molecule type" value="Genomic_DNA"/>
</dbReference>
<dbReference type="GO" id="GO:0003700">
    <property type="term" value="F:DNA-binding transcription factor activity"/>
    <property type="evidence" value="ECO:0007669"/>
    <property type="project" value="InterPro"/>
</dbReference>
<name>A0A0H3I0T9_PECPM</name>
<evidence type="ECO:0000313" key="7">
    <source>
        <dbReference type="EMBL" id="MBI0556262.1"/>
    </source>
</evidence>
<keyword evidence="4" id="KW-0804">Transcription</keyword>
<dbReference type="RefSeq" id="WP_014699342.1">
    <property type="nucleotide sequence ID" value="NC_017845.1"/>
</dbReference>
<dbReference type="Gene3D" id="3.40.190.290">
    <property type="match status" value="1"/>
</dbReference>
<evidence type="ECO:0000256" key="4">
    <source>
        <dbReference type="ARBA" id="ARBA00023163"/>
    </source>
</evidence>
<dbReference type="KEGG" id="pec:W5S_1590"/>
<dbReference type="Pfam" id="PF03466">
    <property type="entry name" value="LysR_substrate"/>
    <property type="match status" value="1"/>
</dbReference>
<reference evidence="6" key="2">
    <citation type="submission" date="2012-03" db="EMBL/GenBank/DDBJ databases">
        <authorList>
            <person name="Koskinen P."/>
            <person name="Laine P."/>
            <person name="Niemi O."/>
            <person name="Nykyri J."/>
            <person name="Harjunpaa H."/>
            <person name="Auvinen P."/>
            <person name="Paulin L."/>
            <person name="Pirhonen M."/>
            <person name="Palva T."/>
            <person name="Holm L."/>
        </authorList>
    </citation>
    <scope>NUCLEOTIDE SEQUENCE</scope>
    <source>
        <strain evidence="6">SCC3193</strain>
    </source>
</reference>
<dbReference type="AlphaFoldDB" id="A0A0H3I0T9"/>
<keyword evidence="9" id="KW-1185">Reference proteome</keyword>
<keyword evidence="2" id="KW-0805">Transcription regulation</keyword>
<evidence type="ECO:0000313" key="6">
    <source>
        <dbReference type="EMBL" id="AFI89682.1"/>
    </source>
</evidence>
<dbReference type="InterPro" id="IPR000847">
    <property type="entry name" value="LysR_HTH_N"/>
</dbReference>
<dbReference type="GO" id="GO:0043565">
    <property type="term" value="F:sequence-specific DNA binding"/>
    <property type="evidence" value="ECO:0007669"/>
    <property type="project" value="TreeGrafter"/>
</dbReference>
<dbReference type="Gene3D" id="1.10.10.10">
    <property type="entry name" value="Winged helix-like DNA-binding domain superfamily/Winged helix DNA-binding domain"/>
    <property type="match status" value="1"/>
</dbReference>
<evidence type="ECO:0000259" key="5">
    <source>
        <dbReference type="PROSITE" id="PS50931"/>
    </source>
</evidence>
<sequence>MRSKKNHLIHDWLIYIKVVEKKSFSAAAIELNLAVGSVSKSIAKLEDIINAKLLSRNAHKFEVTAAGELVYEKALILCETYHNILARLENNKNDIQGVLRLSAPTILSDEVISAWIMEYIDMYPNAVIHLLSRESGSFTSDSPEFDDLVIKSGYLESPDLIHRNMNPVSFNIYASSEYLETHQKIDVPEDMNAHRILRLNHPSLKYPLSMTRNGEEQLVTLSYGNEFISNNIKSLLYMARKGKGICVAVPSWSAQEYLLDGSLVAVLPEYSLPVLPAYLVWRYRKWHSPLFRDFSTFVEKKWNSLFNQSDQPSPCNKGTTQGTTQ</sequence>
<dbReference type="GO" id="GO:0006351">
    <property type="term" value="P:DNA-templated transcription"/>
    <property type="evidence" value="ECO:0007669"/>
    <property type="project" value="TreeGrafter"/>
</dbReference>